<gene>
    <name evidence="1" type="ORF">SPIL2461_LOCUS12874</name>
</gene>
<evidence type="ECO:0000313" key="2">
    <source>
        <dbReference type="Proteomes" id="UP000649617"/>
    </source>
</evidence>
<comment type="caution">
    <text evidence="1">The sequence shown here is derived from an EMBL/GenBank/DDBJ whole genome shotgun (WGS) entry which is preliminary data.</text>
</comment>
<keyword evidence="2" id="KW-1185">Reference proteome</keyword>
<dbReference type="Proteomes" id="UP000649617">
    <property type="component" value="Unassembled WGS sequence"/>
</dbReference>
<dbReference type="AlphaFoldDB" id="A0A812SVC3"/>
<name>A0A812SVC3_SYMPI</name>
<organism evidence="1 2">
    <name type="scientific">Symbiodinium pilosum</name>
    <name type="common">Dinoflagellate</name>
    <dbReference type="NCBI Taxonomy" id="2952"/>
    <lineage>
        <taxon>Eukaryota</taxon>
        <taxon>Sar</taxon>
        <taxon>Alveolata</taxon>
        <taxon>Dinophyceae</taxon>
        <taxon>Suessiales</taxon>
        <taxon>Symbiodiniaceae</taxon>
        <taxon>Symbiodinium</taxon>
    </lineage>
</organism>
<dbReference type="OrthoDB" id="446321at2759"/>
<protein>
    <submittedName>
        <fullName evidence="1">Uncharacterized protein</fullName>
    </submittedName>
</protein>
<reference evidence="1" key="1">
    <citation type="submission" date="2021-02" db="EMBL/GenBank/DDBJ databases">
        <authorList>
            <person name="Dougan E. K."/>
            <person name="Rhodes N."/>
            <person name="Thang M."/>
            <person name="Chan C."/>
        </authorList>
    </citation>
    <scope>NUCLEOTIDE SEQUENCE</scope>
</reference>
<sequence length="227" mass="25611">NTCVLRSTDLGKRIGLVLLKLVWSSFFDDFTNVTRDVLANNTRWAIETLFDLLGVNFDRDGKKAPPYAPVFNMLGLQMDLAESCERRISVGHTDSRRSELLEFLQSILDQGSLEPRVFERLRGRMVFFEGFSFGRVPNRAVRTLSAACRNASTSDRLHRELVLCIGALMDRVKCASPLIIQPCSRETWILFTDGACEPEKCWGGVGAVLFGPNRRVYPGYDKEQRAA</sequence>
<dbReference type="EMBL" id="CAJNIZ010027223">
    <property type="protein sequence ID" value="CAE7498458.1"/>
    <property type="molecule type" value="Genomic_DNA"/>
</dbReference>
<proteinExistence type="predicted"/>
<accession>A0A812SVC3</accession>
<evidence type="ECO:0000313" key="1">
    <source>
        <dbReference type="EMBL" id="CAE7498458.1"/>
    </source>
</evidence>
<feature type="non-terminal residue" evidence="1">
    <location>
        <position position="1"/>
    </location>
</feature>